<sequence>MRAELGSAPVVPAEHRVPPAGRLAVRALAVIGIALTGWLFGAALASACSAATPSPGGDTAAAGGSQGLVRRLVQEDTRRPVLEAPVLEAPVVRRPVDEAGTAVGRLSPRAGALVRRSAEALPQAASHVVGRLAPRRAAKALLGTDVGDPLTEQTRHIAEAVSPRAGGPATAGAGRDLAAAPSSPVSGPALAPDDRAARSDEHAGRDAGAVHALRRSIDLQQRALCLHQRTAHPCAARHHGHAGSSRSPFAPSGPERSDSNRSGGSSADHGAGALVGLPHRSVLTTPLPSGDVAFFHRDLRDRIKASDLAAVPD</sequence>
<gene>
    <name evidence="2" type="ORF">ACRB68_17220</name>
</gene>
<feature type="region of interest" description="Disordered" evidence="1">
    <location>
        <begin position="158"/>
        <end position="209"/>
    </location>
</feature>
<feature type="region of interest" description="Disordered" evidence="1">
    <location>
        <begin position="236"/>
        <end position="273"/>
    </location>
</feature>
<feature type="compositionally biased region" description="Basic and acidic residues" evidence="1">
    <location>
        <begin position="192"/>
        <end position="205"/>
    </location>
</feature>
<keyword evidence="3" id="KW-1185">Reference proteome</keyword>
<accession>A0A7K0BRC7</accession>
<dbReference type="AlphaFoldDB" id="A0A7K0BRC7"/>
<feature type="compositionally biased region" description="Low complexity" evidence="1">
    <location>
        <begin position="262"/>
        <end position="272"/>
    </location>
</feature>
<evidence type="ECO:0000313" key="2">
    <source>
        <dbReference type="EMBL" id="MQY03677.1"/>
    </source>
</evidence>
<name>A0A7K0BRC7_9ACTN</name>
<organism evidence="2 3">
    <name type="scientific">Actinomadura macrotermitis</name>
    <dbReference type="NCBI Taxonomy" id="2585200"/>
    <lineage>
        <taxon>Bacteria</taxon>
        <taxon>Bacillati</taxon>
        <taxon>Actinomycetota</taxon>
        <taxon>Actinomycetes</taxon>
        <taxon>Streptosporangiales</taxon>
        <taxon>Thermomonosporaceae</taxon>
        <taxon>Actinomadura</taxon>
    </lineage>
</organism>
<protein>
    <submittedName>
        <fullName evidence="2">Uncharacterized protein</fullName>
    </submittedName>
</protein>
<dbReference type="Proteomes" id="UP000487268">
    <property type="component" value="Unassembled WGS sequence"/>
</dbReference>
<proteinExistence type="predicted"/>
<reference evidence="2 3" key="1">
    <citation type="submission" date="2019-10" db="EMBL/GenBank/DDBJ databases">
        <title>Actinomadura rubteroloni sp. nov. and Actinomadura macrotermitis sp. nov., isolated from the gut of fungus growing-termite Macrotermes natalensis.</title>
        <authorList>
            <person name="Benndorf R."/>
            <person name="Martin K."/>
            <person name="Kuefner M."/>
            <person name="De Beer W."/>
            <person name="Kaster A.-K."/>
            <person name="Vollmers J."/>
            <person name="Poulsen M."/>
            <person name="Beemelmanns C."/>
        </authorList>
    </citation>
    <scope>NUCLEOTIDE SEQUENCE [LARGE SCALE GENOMIC DNA]</scope>
    <source>
        <strain evidence="2 3">RB68</strain>
    </source>
</reference>
<dbReference type="RefSeq" id="WP_153531552.1">
    <property type="nucleotide sequence ID" value="NZ_WEGH01000001.1"/>
</dbReference>
<comment type="caution">
    <text evidence="2">The sequence shown here is derived from an EMBL/GenBank/DDBJ whole genome shotgun (WGS) entry which is preliminary data.</text>
</comment>
<feature type="compositionally biased region" description="Low complexity" evidence="1">
    <location>
        <begin position="163"/>
        <end position="191"/>
    </location>
</feature>
<evidence type="ECO:0000313" key="3">
    <source>
        <dbReference type="Proteomes" id="UP000487268"/>
    </source>
</evidence>
<dbReference type="EMBL" id="WEGH01000001">
    <property type="protein sequence ID" value="MQY03677.1"/>
    <property type="molecule type" value="Genomic_DNA"/>
</dbReference>
<evidence type="ECO:0000256" key="1">
    <source>
        <dbReference type="SAM" id="MobiDB-lite"/>
    </source>
</evidence>